<dbReference type="EMBL" id="VITY01000003">
    <property type="protein sequence ID" value="TWC05338.1"/>
    <property type="molecule type" value="Genomic_DNA"/>
</dbReference>
<dbReference type="InterPro" id="IPR001647">
    <property type="entry name" value="HTH_TetR"/>
</dbReference>
<dbReference type="PANTHER" id="PTHR47506">
    <property type="entry name" value="TRANSCRIPTIONAL REGULATORY PROTEIN"/>
    <property type="match status" value="1"/>
</dbReference>
<evidence type="ECO:0000256" key="3">
    <source>
        <dbReference type="ARBA" id="ARBA00023163"/>
    </source>
</evidence>
<evidence type="ECO:0000313" key="7">
    <source>
        <dbReference type="Proteomes" id="UP000321304"/>
    </source>
</evidence>
<dbReference type="Proteomes" id="UP000321304">
    <property type="component" value="Unassembled WGS sequence"/>
</dbReference>
<keyword evidence="1" id="KW-0805">Transcription regulation</keyword>
<evidence type="ECO:0000256" key="1">
    <source>
        <dbReference type="ARBA" id="ARBA00023015"/>
    </source>
</evidence>
<name>A0A560MCK4_9BRAD</name>
<keyword evidence="3" id="KW-0804">Transcription</keyword>
<dbReference type="Pfam" id="PF16925">
    <property type="entry name" value="TetR_C_13"/>
    <property type="match status" value="1"/>
</dbReference>
<dbReference type="Pfam" id="PF00440">
    <property type="entry name" value="TetR_N"/>
    <property type="match status" value="1"/>
</dbReference>
<dbReference type="PRINTS" id="PR00455">
    <property type="entry name" value="HTHTETR"/>
</dbReference>
<evidence type="ECO:0000259" key="5">
    <source>
        <dbReference type="PROSITE" id="PS50977"/>
    </source>
</evidence>
<evidence type="ECO:0000256" key="2">
    <source>
        <dbReference type="ARBA" id="ARBA00023125"/>
    </source>
</evidence>
<dbReference type="PROSITE" id="PS50977">
    <property type="entry name" value="HTH_TETR_2"/>
    <property type="match status" value="1"/>
</dbReference>
<accession>A0A560MCK4</accession>
<protein>
    <submittedName>
        <fullName evidence="6">TetR family transcriptional regulator</fullName>
    </submittedName>
</protein>
<reference evidence="6 7" key="1">
    <citation type="submission" date="2019-06" db="EMBL/GenBank/DDBJ databases">
        <title>Genomic Encyclopedia of Type Strains, Phase IV (KMG-V): Genome sequencing to study the core and pangenomes of soil and plant-associated prokaryotes.</title>
        <authorList>
            <person name="Whitman W."/>
        </authorList>
    </citation>
    <scope>NUCLEOTIDE SEQUENCE [LARGE SCALE GENOMIC DNA]</scope>
    <source>
        <strain evidence="6 7">BR 10355</strain>
    </source>
</reference>
<dbReference type="InterPro" id="IPR009057">
    <property type="entry name" value="Homeodomain-like_sf"/>
</dbReference>
<feature type="DNA-binding region" description="H-T-H motif" evidence="4">
    <location>
        <begin position="27"/>
        <end position="46"/>
    </location>
</feature>
<organism evidence="6 7">
    <name type="scientific">Bradyrhizobium macuxiense</name>
    <dbReference type="NCBI Taxonomy" id="1755647"/>
    <lineage>
        <taxon>Bacteria</taxon>
        <taxon>Pseudomonadati</taxon>
        <taxon>Pseudomonadota</taxon>
        <taxon>Alphaproteobacteria</taxon>
        <taxon>Hyphomicrobiales</taxon>
        <taxon>Nitrobacteraceae</taxon>
        <taxon>Bradyrhizobium</taxon>
    </lineage>
</organism>
<dbReference type="SUPFAM" id="SSF48498">
    <property type="entry name" value="Tetracyclin repressor-like, C-terminal domain"/>
    <property type="match status" value="1"/>
</dbReference>
<dbReference type="RefSeq" id="WP_146985669.1">
    <property type="nucleotide sequence ID" value="NZ_VITY01000003.1"/>
</dbReference>
<sequence>MARPSVREQLIEAGLQTLHRHGFNGTGVQDITDAAGVPKGSFYNHFESKEALALEALERYWQNGAARRAQLSDTSVDPVERLRRFFRGLSDLAIRQNFQTGCMIGNFSAELSVQSKEVRDRLAEIYAAWSRAIESCVREAEKAGRVQPRLPAATIATFLVNAWEGAVLRSKVEQDKSPFDQFERVVFASIFA</sequence>
<feature type="domain" description="HTH tetR-type" evidence="5">
    <location>
        <begin position="4"/>
        <end position="64"/>
    </location>
</feature>
<dbReference type="InterPro" id="IPR011075">
    <property type="entry name" value="TetR_C"/>
</dbReference>
<proteinExistence type="predicted"/>
<dbReference type="GO" id="GO:0003677">
    <property type="term" value="F:DNA binding"/>
    <property type="evidence" value="ECO:0007669"/>
    <property type="project" value="UniProtKB-UniRule"/>
</dbReference>
<evidence type="ECO:0000256" key="4">
    <source>
        <dbReference type="PROSITE-ProRule" id="PRU00335"/>
    </source>
</evidence>
<dbReference type="OrthoDB" id="9811084at2"/>
<dbReference type="SUPFAM" id="SSF46689">
    <property type="entry name" value="Homeodomain-like"/>
    <property type="match status" value="1"/>
</dbReference>
<evidence type="ECO:0000313" key="6">
    <source>
        <dbReference type="EMBL" id="TWC05338.1"/>
    </source>
</evidence>
<keyword evidence="2 4" id="KW-0238">DNA-binding</keyword>
<dbReference type="PANTHER" id="PTHR47506:SF6">
    <property type="entry name" value="HTH-TYPE TRANSCRIPTIONAL REPRESSOR NEMR"/>
    <property type="match status" value="1"/>
</dbReference>
<keyword evidence="7" id="KW-1185">Reference proteome</keyword>
<comment type="caution">
    <text evidence="6">The sequence shown here is derived from an EMBL/GenBank/DDBJ whole genome shotgun (WGS) entry which is preliminary data.</text>
</comment>
<dbReference type="AlphaFoldDB" id="A0A560MCK4"/>
<dbReference type="InterPro" id="IPR036271">
    <property type="entry name" value="Tet_transcr_reg_TetR-rel_C_sf"/>
</dbReference>
<gene>
    <name evidence="6" type="ORF">FBZ93_103352</name>
</gene>
<dbReference type="Gene3D" id="1.10.357.10">
    <property type="entry name" value="Tetracycline Repressor, domain 2"/>
    <property type="match status" value="1"/>
</dbReference>